<dbReference type="OrthoDB" id="7747634at2"/>
<dbReference type="Gene3D" id="3.40.1620.10">
    <property type="entry name" value="YefM-like domain"/>
    <property type="match status" value="1"/>
</dbReference>
<dbReference type="InterPro" id="IPR006442">
    <property type="entry name" value="Antitoxin_Phd/YefM"/>
</dbReference>
<dbReference type="EMBL" id="RAPE01000004">
    <property type="protein sequence ID" value="RKF13609.1"/>
    <property type="molecule type" value="Genomic_DNA"/>
</dbReference>
<keyword evidence="4" id="KW-1185">Reference proteome</keyword>
<dbReference type="Pfam" id="PF02604">
    <property type="entry name" value="PhdYeFM_antitox"/>
    <property type="match status" value="1"/>
</dbReference>
<comment type="similarity">
    <text evidence="1 2">Belongs to the phD/YefM antitoxin family.</text>
</comment>
<proteinExistence type="inferred from homology"/>
<protein>
    <recommendedName>
        <fullName evidence="2">Antitoxin</fullName>
    </recommendedName>
</protein>
<comment type="caution">
    <text evidence="3">The sequence shown here is derived from an EMBL/GenBank/DDBJ whole genome shotgun (WGS) entry which is preliminary data.</text>
</comment>
<dbReference type="SUPFAM" id="SSF143120">
    <property type="entry name" value="YefM-like"/>
    <property type="match status" value="1"/>
</dbReference>
<evidence type="ECO:0000256" key="2">
    <source>
        <dbReference type="RuleBase" id="RU362080"/>
    </source>
</evidence>
<dbReference type="RefSeq" id="WP_121168434.1">
    <property type="nucleotide sequence ID" value="NZ_RAPE01000004.1"/>
</dbReference>
<evidence type="ECO:0000313" key="3">
    <source>
        <dbReference type="EMBL" id="RKF13609.1"/>
    </source>
</evidence>
<gene>
    <name evidence="3" type="ORF">D6850_15105</name>
</gene>
<evidence type="ECO:0000256" key="1">
    <source>
        <dbReference type="ARBA" id="ARBA00009981"/>
    </source>
</evidence>
<comment type="function">
    <text evidence="2">Antitoxin component of a type II toxin-antitoxin (TA) system.</text>
</comment>
<dbReference type="Proteomes" id="UP000281128">
    <property type="component" value="Unassembled WGS sequence"/>
</dbReference>
<sequence>MPIDLTPVPEISTDHFRSHLRDYLDLVRGGEERFLITRRGRAMAGLVPAHEARACWRVARSSEAYAEWKVLHRLNEERDLRRRVMEEAEAARRKEFEERG</sequence>
<dbReference type="InterPro" id="IPR036165">
    <property type="entry name" value="YefM-like_sf"/>
</dbReference>
<evidence type="ECO:0000313" key="4">
    <source>
        <dbReference type="Proteomes" id="UP000281128"/>
    </source>
</evidence>
<organism evidence="3 4">
    <name type="scientific">Roseovarius spongiae</name>
    <dbReference type="NCBI Taxonomy" id="2320272"/>
    <lineage>
        <taxon>Bacteria</taxon>
        <taxon>Pseudomonadati</taxon>
        <taxon>Pseudomonadota</taxon>
        <taxon>Alphaproteobacteria</taxon>
        <taxon>Rhodobacterales</taxon>
        <taxon>Roseobacteraceae</taxon>
        <taxon>Roseovarius</taxon>
    </lineage>
</organism>
<reference evidence="3 4" key="1">
    <citation type="submission" date="2018-09" db="EMBL/GenBank/DDBJ databases">
        <title>Roseovarius spongiae sp. nov., isolated from a marine sponge.</title>
        <authorList>
            <person name="Zhuang L."/>
            <person name="Luo L."/>
        </authorList>
    </citation>
    <scope>NUCLEOTIDE SEQUENCE [LARGE SCALE GENOMIC DNA]</scope>
    <source>
        <strain evidence="3 4">HN-E21</strain>
    </source>
</reference>
<name>A0A3A8AT04_9RHOB</name>
<dbReference type="AlphaFoldDB" id="A0A3A8AT04"/>
<accession>A0A3A8AT04</accession>